<evidence type="ECO:0000313" key="10">
    <source>
        <dbReference type="Proteomes" id="UP000544134"/>
    </source>
</evidence>
<comment type="function">
    <text evidence="7">CyaE is necessary for transport of calmodulin-sensitive adenylate cyclase-hemolysin (cyclolysin).</text>
</comment>
<evidence type="ECO:0000313" key="9">
    <source>
        <dbReference type="EMBL" id="NMM03693.1"/>
    </source>
</evidence>
<keyword evidence="8" id="KW-0732">Signal</keyword>
<dbReference type="SUPFAM" id="SSF56954">
    <property type="entry name" value="Outer membrane efflux proteins (OEP)"/>
    <property type="match status" value="1"/>
</dbReference>
<dbReference type="GO" id="GO:1990281">
    <property type="term" value="C:efflux pump complex"/>
    <property type="evidence" value="ECO:0007669"/>
    <property type="project" value="TreeGrafter"/>
</dbReference>
<keyword evidence="10" id="KW-1185">Reference proteome</keyword>
<evidence type="ECO:0000256" key="8">
    <source>
        <dbReference type="SAM" id="SignalP"/>
    </source>
</evidence>
<keyword evidence="2 7" id="KW-0813">Transport</keyword>
<comment type="caution">
    <text evidence="9">The sequence shown here is derived from an EMBL/GenBank/DDBJ whole genome shotgun (WGS) entry which is preliminary data.</text>
</comment>
<evidence type="ECO:0000256" key="5">
    <source>
        <dbReference type="ARBA" id="ARBA00023136"/>
    </source>
</evidence>
<comment type="similarity">
    <text evidence="1 7">Belongs to the outer membrane factor (OMF) (TC 1.B.17) family.</text>
</comment>
<dbReference type="PANTHER" id="PTHR30026:SF20">
    <property type="entry name" value="OUTER MEMBRANE PROTEIN TOLC"/>
    <property type="match status" value="1"/>
</dbReference>
<dbReference type="PANTHER" id="PTHR30026">
    <property type="entry name" value="OUTER MEMBRANE PROTEIN TOLC"/>
    <property type="match status" value="1"/>
</dbReference>
<feature type="chain" id="PRO_5032637009" description="Protein CyaE" evidence="8">
    <location>
        <begin position="34"/>
        <end position="499"/>
    </location>
</feature>
<dbReference type="InterPro" id="IPR003423">
    <property type="entry name" value="OMP_efflux"/>
</dbReference>
<comment type="subcellular location">
    <subcellularLocation>
        <location evidence="7">Cell outer membrane</location>
        <topology evidence="7">Peripheral membrane protein</topology>
    </subcellularLocation>
</comment>
<dbReference type="GO" id="GO:0015562">
    <property type="term" value="F:efflux transmembrane transporter activity"/>
    <property type="evidence" value="ECO:0007669"/>
    <property type="project" value="InterPro"/>
</dbReference>
<dbReference type="Pfam" id="PF02321">
    <property type="entry name" value="OEP"/>
    <property type="match status" value="2"/>
</dbReference>
<evidence type="ECO:0000256" key="6">
    <source>
        <dbReference type="ARBA" id="ARBA00023237"/>
    </source>
</evidence>
<reference evidence="9 10" key="1">
    <citation type="submission" date="2020-04" db="EMBL/GenBank/DDBJ databases">
        <title>Paraburkholderia sp. RP-4-7 isolated from soil.</title>
        <authorList>
            <person name="Dahal R.H."/>
        </authorList>
    </citation>
    <scope>NUCLEOTIDE SEQUENCE [LARGE SCALE GENOMIC DNA]</scope>
    <source>
        <strain evidence="9 10">RP-4-7</strain>
    </source>
</reference>
<feature type="signal peptide" evidence="8">
    <location>
        <begin position="1"/>
        <end position="33"/>
    </location>
</feature>
<keyword evidence="3" id="KW-1134">Transmembrane beta strand</keyword>
<dbReference type="GO" id="GO:0009279">
    <property type="term" value="C:cell outer membrane"/>
    <property type="evidence" value="ECO:0007669"/>
    <property type="project" value="UniProtKB-SubCell"/>
</dbReference>
<sequence>MSASQHRSAQRKSLALCRLFAAAATLLPTWVAAQVGAGAFDPLGTRFEITAPPVASTVSEVTGVAACEFGLPSAPLGLEDVAARALCRNPLTRRAWASAQVQAARLGEAQAAQWPTLSGNLNGSLNRASTASANTLAVQESYNGTARAAELAFEWVVFDFGARSAEVRKARELMIAANQSFNGAVLDVLYTSAHDYFAAVTARAQAEAAHEAQANAAQSLAAAQARTHSGVASIADELQARTAHDQATLSVIKAKSALHEAIGTLAIDMGLSPDVPIVLADVRAAMQRTTPQLDPIRTLLDQALDNHPRLQAARAELHASEASEDSMRAQALPSVRLEAGISGSNRPTASIGTTGGMSSTSRSSYVGVRVTIPLFEGFGSTYRIREARAQTALQQTNVAEAEQQVALNVWKSYEAVQAGAQAVRQADALQENAALAFDATQARYKAGVASIIELLHAQDALVAARHQRIATLSDWFVARLSLAASLGKLDLGQIQNRKE</sequence>
<keyword evidence="5 7" id="KW-0472">Membrane</keyword>
<protein>
    <recommendedName>
        <fullName evidence="7">Protein CyaE</fullName>
    </recommendedName>
</protein>
<dbReference type="EMBL" id="JABBGJ010000058">
    <property type="protein sequence ID" value="NMM03693.1"/>
    <property type="molecule type" value="Genomic_DNA"/>
</dbReference>
<keyword evidence="7" id="KW-0204">Cytolysis</keyword>
<dbReference type="Proteomes" id="UP000544134">
    <property type="component" value="Unassembled WGS sequence"/>
</dbReference>
<dbReference type="Gene3D" id="1.20.1600.10">
    <property type="entry name" value="Outer membrane efflux proteins (OEP)"/>
    <property type="match status" value="1"/>
</dbReference>
<evidence type="ECO:0000256" key="2">
    <source>
        <dbReference type="ARBA" id="ARBA00022448"/>
    </source>
</evidence>
<evidence type="ECO:0000256" key="7">
    <source>
        <dbReference type="PIRNR" id="PIRNR001892"/>
    </source>
</evidence>
<name>A0A848IRF8_9BURK</name>
<organism evidence="9 10">
    <name type="scientific">Paraburkholderia polaris</name>
    <dbReference type="NCBI Taxonomy" id="2728848"/>
    <lineage>
        <taxon>Bacteria</taxon>
        <taxon>Pseudomonadati</taxon>
        <taxon>Pseudomonadota</taxon>
        <taxon>Betaproteobacteria</taxon>
        <taxon>Burkholderiales</taxon>
        <taxon>Burkholderiaceae</taxon>
        <taxon>Paraburkholderia</taxon>
    </lineage>
</organism>
<dbReference type="InterPro" id="IPR051906">
    <property type="entry name" value="TolC-like"/>
</dbReference>
<dbReference type="RefSeq" id="WP_169490485.1">
    <property type="nucleotide sequence ID" value="NZ_JABBGJ010000058.1"/>
</dbReference>
<accession>A0A848IRF8</accession>
<dbReference type="AlphaFoldDB" id="A0A848IRF8"/>
<proteinExistence type="inferred from homology"/>
<dbReference type="GO" id="GO:0015288">
    <property type="term" value="F:porin activity"/>
    <property type="evidence" value="ECO:0007669"/>
    <property type="project" value="TreeGrafter"/>
</dbReference>
<evidence type="ECO:0000256" key="3">
    <source>
        <dbReference type="ARBA" id="ARBA00022452"/>
    </source>
</evidence>
<dbReference type="InterPro" id="IPR028351">
    <property type="entry name" value="CyaE"/>
</dbReference>
<keyword evidence="6 7" id="KW-0998">Cell outer membrane</keyword>
<keyword evidence="4" id="KW-0812">Transmembrane</keyword>
<dbReference type="PIRSF" id="PIRSF001892">
    <property type="entry name" value="CyaE"/>
    <property type="match status" value="1"/>
</dbReference>
<evidence type="ECO:0000256" key="1">
    <source>
        <dbReference type="ARBA" id="ARBA00007613"/>
    </source>
</evidence>
<dbReference type="GO" id="GO:0031640">
    <property type="term" value="P:killing of cells of another organism"/>
    <property type="evidence" value="ECO:0007669"/>
    <property type="project" value="UniProtKB-KW"/>
</dbReference>
<gene>
    <name evidence="9" type="ORF">HHL24_38205</name>
</gene>
<evidence type="ECO:0000256" key="4">
    <source>
        <dbReference type="ARBA" id="ARBA00022692"/>
    </source>
</evidence>
<keyword evidence="7" id="KW-0354">Hemolysis</keyword>